<dbReference type="GO" id="GO:0016020">
    <property type="term" value="C:membrane"/>
    <property type="evidence" value="ECO:0007669"/>
    <property type="project" value="UniProtKB-SubCell"/>
</dbReference>
<evidence type="ECO:0000256" key="6">
    <source>
        <dbReference type="ARBA" id="ARBA00023136"/>
    </source>
</evidence>
<evidence type="ECO:0000256" key="5">
    <source>
        <dbReference type="ARBA" id="ARBA00022989"/>
    </source>
</evidence>
<feature type="region of interest" description="Disordered" evidence="8">
    <location>
        <begin position="187"/>
        <end position="227"/>
    </location>
</feature>
<dbReference type="PANTHER" id="PTHR43731">
    <property type="entry name" value="RHOMBOID PROTEASE"/>
    <property type="match status" value="1"/>
</dbReference>
<organism evidence="11 12">
    <name type="scientific">Fusarium gaditjirri</name>
    <dbReference type="NCBI Taxonomy" id="282569"/>
    <lineage>
        <taxon>Eukaryota</taxon>
        <taxon>Fungi</taxon>
        <taxon>Dikarya</taxon>
        <taxon>Ascomycota</taxon>
        <taxon>Pezizomycotina</taxon>
        <taxon>Sordariomycetes</taxon>
        <taxon>Hypocreomycetidae</taxon>
        <taxon>Hypocreales</taxon>
        <taxon>Nectriaceae</taxon>
        <taxon>Fusarium</taxon>
        <taxon>Fusarium nisikadoi species complex</taxon>
    </lineage>
</organism>
<dbReference type="InterPro" id="IPR035952">
    <property type="entry name" value="Rhomboid-like_sf"/>
</dbReference>
<feature type="transmembrane region" description="Helical" evidence="9">
    <location>
        <begin position="425"/>
        <end position="443"/>
    </location>
</feature>
<evidence type="ECO:0000259" key="10">
    <source>
        <dbReference type="Pfam" id="PF01694"/>
    </source>
</evidence>
<keyword evidence="7" id="KW-0175">Coiled coil</keyword>
<evidence type="ECO:0000256" key="8">
    <source>
        <dbReference type="SAM" id="MobiDB-lite"/>
    </source>
</evidence>
<comment type="similarity">
    <text evidence="2">Belongs to the peptidase S54 family.</text>
</comment>
<keyword evidence="3 9" id="KW-0812">Transmembrane</keyword>
<evidence type="ECO:0000313" key="11">
    <source>
        <dbReference type="EMBL" id="KAF4950660.1"/>
    </source>
</evidence>
<dbReference type="Proteomes" id="UP000604273">
    <property type="component" value="Unassembled WGS sequence"/>
</dbReference>
<dbReference type="GO" id="GO:0004252">
    <property type="term" value="F:serine-type endopeptidase activity"/>
    <property type="evidence" value="ECO:0007669"/>
    <property type="project" value="InterPro"/>
</dbReference>
<feature type="transmembrane region" description="Helical" evidence="9">
    <location>
        <begin position="342"/>
        <end position="361"/>
    </location>
</feature>
<dbReference type="GO" id="GO:0006465">
    <property type="term" value="P:signal peptide processing"/>
    <property type="evidence" value="ECO:0007669"/>
    <property type="project" value="TreeGrafter"/>
</dbReference>
<comment type="subcellular location">
    <subcellularLocation>
        <location evidence="1">Membrane</location>
        <topology evidence="1">Multi-pass membrane protein</topology>
    </subcellularLocation>
</comment>
<reference evidence="11" key="1">
    <citation type="journal article" date="2020" name="BMC Genomics">
        <title>Correction to: Identification and distribution of gene clusters required for synthesis of sphingolipid metabolism inhibitors in diverse species of the filamentous fungus Fusarium.</title>
        <authorList>
            <person name="Kim H.S."/>
            <person name="Lohmar J.M."/>
            <person name="Busman M."/>
            <person name="Brown D.W."/>
            <person name="Naumann T.A."/>
            <person name="Divon H.H."/>
            <person name="Lysoe E."/>
            <person name="Uhlig S."/>
            <person name="Proctor R.H."/>
        </authorList>
    </citation>
    <scope>NUCLEOTIDE SEQUENCE</scope>
    <source>
        <strain evidence="11">NRRL 45417</strain>
    </source>
</reference>
<proteinExistence type="inferred from homology"/>
<feature type="transmembrane region" description="Helical" evidence="9">
    <location>
        <begin position="449"/>
        <end position="467"/>
    </location>
</feature>
<protein>
    <recommendedName>
        <fullName evidence="10">Peptidase S54 rhomboid domain-containing protein</fullName>
    </recommendedName>
</protein>
<keyword evidence="5 9" id="KW-1133">Transmembrane helix</keyword>
<dbReference type="InterPro" id="IPR050925">
    <property type="entry name" value="Rhomboid_protease_S54"/>
</dbReference>
<evidence type="ECO:0000256" key="7">
    <source>
        <dbReference type="SAM" id="Coils"/>
    </source>
</evidence>
<evidence type="ECO:0000313" key="12">
    <source>
        <dbReference type="Proteomes" id="UP000604273"/>
    </source>
</evidence>
<evidence type="ECO:0000256" key="1">
    <source>
        <dbReference type="ARBA" id="ARBA00004141"/>
    </source>
</evidence>
<evidence type="ECO:0000256" key="3">
    <source>
        <dbReference type="ARBA" id="ARBA00022692"/>
    </source>
</evidence>
<keyword evidence="6 9" id="KW-0472">Membrane</keyword>
<evidence type="ECO:0000256" key="2">
    <source>
        <dbReference type="ARBA" id="ARBA00009045"/>
    </source>
</evidence>
<feature type="coiled-coil region" evidence="7">
    <location>
        <begin position="231"/>
        <end position="261"/>
    </location>
</feature>
<dbReference type="InterPro" id="IPR022764">
    <property type="entry name" value="Peptidase_S54_rhomboid_dom"/>
</dbReference>
<keyword evidence="12" id="KW-1185">Reference proteome</keyword>
<keyword evidence="4" id="KW-0378">Hydrolase</keyword>
<feature type="transmembrane region" description="Helical" evidence="9">
    <location>
        <begin position="479"/>
        <end position="499"/>
    </location>
</feature>
<name>A0A8H4WUP9_9HYPO</name>
<comment type="caution">
    <text evidence="11">The sequence shown here is derived from an EMBL/GenBank/DDBJ whole genome shotgun (WGS) entry which is preliminary data.</text>
</comment>
<sequence>MSLFACPNSSRVLLRSALHRAVSKAPASAVQPFAPTQWISSCASRNRSGFLPSSANCRSAIFRNNNASYETRRTIFFDKTIRNYEDLPRDYRDQVGLQFRSKDLTDAEVVKAFGKGINPKRANQLLRILHGRRVAGTLDDPAFAIHTSSYTKSQIAKGLEYLRKSVNVDEVLNAGLRAEDELAQLEAEKEAAKKPKQASKKNKNKDEAETETEEPSAPVYKPDPVYGHSKLDELRAQNVAKRKAKEALEAEARKAAEAKGEVNSGTLANIDHKAERQIVNPKIAEYYKKAQSDLEAPVELKTWERVLPSATLVALVIGFLAAVSTVYEEPAPRYRVFPDISTAHATLGAIVAVNVLVWAAWKAPPLWRLLNRYMIIAVGAVKPVSMFTAPFSHQYFSHLFMNMVPLFFVGSALHEDIGRANLLTLYAGCGAVGFVGSVTTYAMRGMLGVTTLGASAATLGVCAAYFWEHRLDGYRFFGLPQDGVPGIIFLALICVPQLAAFGKTVKLKIDIASHLCGILSGIFGMELINRTRSEREKKTIDVAGTPVRTARLPRPDEPVEGSN</sequence>
<feature type="domain" description="Peptidase S54 rhomboid" evidence="10">
    <location>
        <begin position="385"/>
        <end position="523"/>
    </location>
</feature>
<accession>A0A8H4WUP9</accession>
<feature type="compositionally biased region" description="Basic residues" evidence="8">
    <location>
        <begin position="194"/>
        <end position="203"/>
    </location>
</feature>
<dbReference type="Gene3D" id="1.20.1540.10">
    <property type="entry name" value="Rhomboid-like"/>
    <property type="match status" value="1"/>
</dbReference>
<dbReference type="OrthoDB" id="10260614at2759"/>
<dbReference type="PANTHER" id="PTHR43731:SF14">
    <property type="entry name" value="PRESENILIN-ASSOCIATED RHOMBOID-LIKE PROTEIN, MITOCHONDRIAL"/>
    <property type="match status" value="1"/>
</dbReference>
<evidence type="ECO:0000256" key="9">
    <source>
        <dbReference type="SAM" id="Phobius"/>
    </source>
</evidence>
<dbReference type="Pfam" id="PF01694">
    <property type="entry name" value="Rhomboid"/>
    <property type="match status" value="1"/>
</dbReference>
<feature type="transmembrane region" description="Helical" evidence="9">
    <location>
        <begin position="373"/>
        <end position="389"/>
    </location>
</feature>
<dbReference type="EMBL" id="JABFAI010000201">
    <property type="protein sequence ID" value="KAF4950660.1"/>
    <property type="molecule type" value="Genomic_DNA"/>
</dbReference>
<gene>
    <name evidence="11" type="ORF">FGADI_8064</name>
</gene>
<reference evidence="11" key="2">
    <citation type="submission" date="2020-05" db="EMBL/GenBank/DDBJ databases">
        <authorList>
            <person name="Kim H.-S."/>
            <person name="Proctor R.H."/>
            <person name="Brown D.W."/>
        </authorList>
    </citation>
    <scope>NUCLEOTIDE SEQUENCE</scope>
    <source>
        <strain evidence="11">NRRL 45417</strain>
    </source>
</reference>
<dbReference type="AlphaFoldDB" id="A0A8H4WUP9"/>
<evidence type="ECO:0000256" key="4">
    <source>
        <dbReference type="ARBA" id="ARBA00022801"/>
    </source>
</evidence>
<dbReference type="SUPFAM" id="SSF144091">
    <property type="entry name" value="Rhomboid-like"/>
    <property type="match status" value="1"/>
</dbReference>
<feature type="transmembrane region" description="Helical" evidence="9">
    <location>
        <begin position="306"/>
        <end position="327"/>
    </location>
</feature>